<keyword evidence="1" id="KW-0472">Membrane</keyword>
<protein>
    <submittedName>
        <fullName evidence="2">Uncharacterized protein</fullName>
    </submittedName>
</protein>
<dbReference type="AlphaFoldDB" id="A0A9P4J3E7"/>
<evidence type="ECO:0000256" key="1">
    <source>
        <dbReference type="SAM" id="Phobius"/>
    </source>
</evidence>
<dbReference type="EMBL" id="ML996084">
    <property type="protein sequence ID" value="KAF2153786.1"/>
    <property type="molecule type" value="Genomic_DNA"/>
</dbReference>
<dbReference type="Proteomes" id="UP000799439">
    <property type="component" value="Unassembled WGS sequence"/>
</dbReference>
<proteinExistence type="predicted"/>
<feature type="transmembrane region" description="Helical" evidence="1">
    <location>
        <begin position="499"/>
        <end position="521"/>
    </location>
</feature>
<feature type="transmembrane region" description="Helical" evidence="1">
    <location>
        <begin position="189"/>
        <end position="206"/>
    </location>
</feature>
<evidence type="ECO:0000313" key="2">
    <source>
        <dbReference type="EMBL" id="KAF2153786.1"/>
    </source>
</evidence>
<keyword evidence="3" id="KW-1185">Reference proteome</keyword>
<keyword evidence="1" id="KW-1133">Transmembrane helix</keyword>
<feature type="transmembrane region" description="Helical" evidence="1">
    <location>
        <begin position="12"/>
        <end position="33"/>
    </location>
</feature>
<dbReference type="OrthoDB" id="5426789at2759"/>
<sequence>MDAVLSIAGIRLSAQHTVILAICSSWLLLHRILSIKGFTFHRSAASTDIQASVFIVTSTMLWAYFTHVTASTTLGLISFTSDSNEEAREKMIIPDSLITYLAGWSNGPIIAQSVSILWVVASIDSTLAARSSKVPLLWSLRNISSPFDWQHAFSSRLIWALRILVSVQILASSTASFVALKPIQAISDLLALAIFLFNGIACNSYVKAPHEFGDDCLRIALGTSHHEGTVYLLPSSTRRFDAVWSPKVDDENVATDEQVMTLFSKMRSRQWGLHEPLERLRSTLARYQQRVVISTAQLEYLAAWLYVGETARPGLPQVLDRRIDCNRMPGTHLLGRDLIYALCHAEYLVFMGQGRLHPTTRSRLGSLRFMERSGAADVNPTRPHAIGFAPGMQGFLEAARHIHLIFGEDLDGQPLSFEGLSPPKTSSAISGRYIDIDSYVAELWNTSCSYSESTFTAMYWFSLVWSMEMGNVAGFHLFPLQCRDRNGDFVSEQIVFRQLWKLALISQMIAASYPLFILYVAGIMV</sequence>
<reference evidence="2" key="1">
    <citation type="journal article" date="2020" name="Stud. Mycol.">
        <title>101 Dothideomycetes genomes: a test case for predicting lifestyles and emergence of pathogens.</title>
        <authorList>
            <person name="Haridas S."/>
            <person name="Albert R."/>
            <person name="Binder M."/>
            <person name="Bloem J."/>
            <person name="Labutti K."/>
            <person name="Salamov A."/>
            <person name="Andreopoulos B."/>
            <person name="Baker S."/>
            <person name="Barry K."/>
            <person name="Bills G."/>
            <person name="Bluhm B."/>
            <person name="Cannon C."/>
            <person name="Castanera R."/>
            <person name="Culley D."/>
            <person name="Daum C."/>
            <person name="Ezra D."/>
            <person name="Gonzalez J."/>
            <person name="Henrissat B."/>
            <person name="Kuo A."/>
            <person name="Liang C."/>
            <person name="Lipzen A."/>
            <person name="Lutzoni F."/>
            <person name="Magnuson J."/>
            <person name="Mondo S."/>
            <person name="Nolan M."/>
            <person name="Ohm R."/>
            <person name="Pangilinan J."/>
            <person name="Park H.-J."/>
            <person name="Ramirez L."/>
            <person name="Alfaro M."/>
            <person name="Sun H."/>
            <person name="Tritt A."/>
            <person name="Yoshinaga Y."/>
            <person name="Zwiers L.-H."/>
            <person name="Turgeon B."/>
            <person name="Goodwin S."/>
            <person name="Spatafora J."/>
            <person name="Crous P."/>
            <person name="Grigoriev I."/>
        </authorList>
    </citation>
    <scope>NUCLEOTIDE SEQUENCE</scope>
    <source>
        <strain evidence="2">CBS 260.36</strain>
    </source>
</reference>
<feature type="transmembrane region" description="Helical" evidence="1">
    <location>
        <begin position="157"/>
        <end position="180"/>
    </location>
</feature>
<comment type="caution">
    <text evidence="2">The sequence shown here is derived from an EMBL/GenBank/DDBJ whole genome shotgun (WGS) entry which is preliminary data.</text>
</comment>
<organism evidence="2 3">
    <name type="scientific">Myriangium duriaei CBS 260.36</name>
    <dbReference type="NCBI Taxonomy" id="1168546"/>
    <lineage>
        <taxon>Eukaryota</taxon>
        <taxon>Fungi</taxon>
        <taxon>Dikarya</taxon>
        <taxon>Ascomycota</taxon>
        <taxon>Pezizomycotina</taxon>
        <taxon>Dothideomycetes</taxon>
        <taxon>Dothideomycetidae</taxon>
        <taxon>Myriangiales</taxon>
        <taxon>Myriangiaceae</taxon>
        <taxon>Myriangium</taxon>
    </lineage>
</organism>
<keyword evidence="1" id="KW-0812">Transmembrane</keyword>
<evidence type="ECO:0000313" key="3">
    <source>
        <dbReference type="Proteomes" id="UP000799439"/>
    </source>
</evidence>
<feature type="transmembrane region" description="Helical" evidence="1">
    <location>
        <begin position="53"/>
        <end position="77"/>
    </location>
</feature>
<gene>
    <name evidence="2" type="ORF">K461DRAFT_116058</name>
</gene>
<name>A0A9P4J3E7_9PEZI</name>
<accession>A0A9P4J3E7</accession>